<feature type="domain" description="DUF4872" evidence="3">
    <location>
        <begin position="213"/>
        <end position="367"/>
    </location>
</feature>
<dbReference type="Pfam" id="PF16169">
    <property type="entry name" value="DUF4872"/>
    <property type="match status" value="1"/>
</dbReference>
<dbReference type="Pfam" id="PF14399">
    <property type="entry name" value="BtrH_N"/>
    <property type="match status" value="1"/>
</dbReference>
<gene>
    <name evidence="4" type="ORF">Asi03nite_44390</name>
</gene>
<dbReference type="AlphaFoldDB" id="A0A919N9R2"/>
<feature type="region of interest" description="Disordered" evidence="1">
    <location>
        <begin position="19"/>
        <end position="38"/>
    </location>
</feature>
<dbReference type="EMBL" id="BOMW01000043">
    <property type="protein sequence ID" value="GIF06901.1"/>
    <property type="molecule type" value="Genomic_DNA"/>
</dbReference>
<evidence type="ECO:0000259" key="3">
    <source>
        <dbReference type="Pfam" id="PF16169"/>
    </source>
</evidence>
<evidence type="ECO:0000259" key="2">
    <source>
        <dbReference type="Pfam" id="PF14399"/>
    </source>
</evidence>
<feature type="domain" description="Butirosin biosynthesis protein H N-terminal" evidence="2">
    <location>
        <begin position="63"/>
        <end position="156"/>
    </location>
</feature>
<protein>
    <recommendedName>
        <fullName evidence="6">DUF4872 domain-containing protein</fullName>
    </recommendedName>
</protein>
<keyword evidence="5" id="KW-1185">Reference proteome</keyword>
<name>A0A919N9R2_9ACTN</name>
<dbReference type="InterPro" id="IPR026935">
    <property type="entry name" value="BtrH_N"/>
</dbReference>
<dbReference type="InterPro" id="IPR032369">
    <property type="entry name" value="DUF4872"/>
</dbReference>
<evidence type="ECO:0000256" key="1">
    <source>
        <dbReference type="SAM" id="MobiDB-lite"/>
    </source>
</evidence>
<organism evidence="4 5">
    <name type="scientific">Actinoplanes siamensis</name>
    <dbReference type="NCBI Taxonomy" id="1223317"/>
    <lineage>
        <taxon>Bacteria</taxon>
        <taxon>Bacillati</taxon>
        <taxon>Actinomycetota</taxon>
        <taxon>Actinomycetes</taxon>
        <taxon>Micromonosporales</taxon>
        <taxon>Micromonosporaceae</taxon>
        <taxon>Actinoplanes</taxon>
    </lineage>
</organism>
<evidence type="ECO:0000313" key="4">
    <source>
        <dbReference type="EMBL" id="GIF06901.1"/>
    </source>
</evidence>
<sequence length="383" mass="40843">MPREKNFKALVRSRMAKTGESYTTARSRLERPGPAPAPIPADPDAAALARAMAAVDVVNPLTGQPFSEALLFGLAGGVGFAYLVFTHGDWTTVHLDGRSNALYFEKKSFVEVACARIGVPLRVRPLADRGQAERWVREALAKAPEVALTLDLVKLPARGPVTADPYQPRIVTVSGGQADLAVTGLPWGRVSMGWSELLDARWTGAKKYGGLHLVGRPAQEPDVRPAVVGALARTADCLLEPARSSYDVNFGVPGIRKWARLLTDPKDRKGWSRLWSDRESLAEALASVVRGLGSPTSSGASRRQYAAFLDEAGSLLAAPALAAVARAYRELGERWTALVTLAREPGVTAADLAEPLPDLADAEEAAALSLRASATALTRGAQR</sequence>
<reference evidence="4" key="1">
    <citation type="submission" date="2021-01" db="EMBL/GenBank/DDBJ databases">
        <title>Whole genome shotgun sequence of Actinoplanes siamensis NBRC 109076.</title>
        <authorList>
            <person name="Komaki H."/>
            <person name="Tamura T."/>
        </authorList>
    </citation>
    <scope>NUCLEOTIDE SEQUENCE</scope>
    <source>
        <strain evidence="4">NBRC 109076</strain>
    </source>
</reference>
<comment type="caution">
    <text evidence="4">The sequence shown here is derived from an EMBL/GenBank/DDBJ whole genome shotgun (WGS) entry which is preliminary data.</text>
</comment>
<dbReference type="Proteomes" id="UP000629619">
    <property type="component" value="Unassembled WGS sequence"/>
</dbReference>
<evidence type="ECO:0008006" key="6">
    <source>
        <dbReference type="Google" id="ProtNLM"/>
    </source>
</evidence>
<proteinExistence type="predicted"/>
<accession>A0A919N9R2</accession>
<dbReference type="RefSeq" id="WP_203682330.1">
    <property type="nucleotide sequence ID" value="NZ_BOMW01000043.1"/>
</dbReference>
<evidence type="ECO:0000313" key="5">
    <source>
        <dbReference type="Proteomes" id="UP000629619"/>
    </source>
</evidence>